<evidence type="ECO:0000313" key="2">
    <source>
        <dbReference type="Proteomes" id="UP000032266"/>
    </source>
</evidence>
<accession>A0A0C5VEZ7</accession>
<sequence>MTQPSSLNGAVVDSVAATNAQVNAVAPAMAMGSLYQTIGNSVAMGAANAVYAQQQGWMTYQSTGVLGVTKLFSDNKS</sequence>
<proteinExistence type="predicted"/>
<name>A0A0C5VEZ7_9GAMM</name>
<keyword evidence="2" id="KW-1185">Reference proteome</keyword>
<evidence type="ECO:0008006" key="3">
    <source>
        <dbReference type="Google" id="ProtNLM"/>
    </source>
</evidence>
<reference evidence="1 2" key="1">
    <citation type="submission" date="2014-01" db="EMBL/GenBank/DDBJ databases">
        <title>Full genme sequencing of cellulolytic bacterium Gynuella sunshinyii YC6258T gen. nov., sp. nov.</title>
        <authorList>
            <person name="Khan H."/>
            <person name="Chung E.J."/>
            <person name="Chung Y.R."/>
        </authorList>
    </citation>
    <scope>NUCLEOTIDE SEQUENCE [LARGE SCALE GENOMIC DNA]</scope>
    <source>
        <strain evidence="1 2">YC6258</strain>
    </source>
</reference>
<protein>
    <recommendedName>
        <fullName evidence="3">Killing trait</fullName>
    </recommendedName>
</protein>
<dbReference type="AlphaFoldDB" id="A0A0C5VEZ7"/>
<dbReference type="Proteomes" id="UP000032266">
    <property type="component" value="Chromosome"/>
</dbReference>
<dbReference type="Pfam" id="PF11747">
    <property type="entry name" value="RebB"/>
    <property type="match status" value="1"/>
</dbReference>
<evidence type="ECO:0000313" key="1">
    <source>
        <dbReference type="EMBL" id="AJQ97825.1"/>
    </source>
</evidence>
<dbReference type="KEGG" id="gsn:YC6258_05797"/>
<organism evidence="1 2">
    <name type="scientific">Gynuella sunshinyii YC6258</name>
    <dbReference type="NCBI Taxonomy" id="1445510"/>
    <lineage>
        <taxon>Bacteria</taxon>
        <taxon>Pseudomonadati</taxon>
        <taxon>Pseudomonadota</taxon>
        <taxon>Gammaproteobacteria</taxon>
        <taxon>Oceanospirillales</taxon>
        <taxon>Saccharospirillaceae</taxon>
        <taxon>Gynuella</taxon>
    </lineage>
</organism>
<dbReference type="InterPro" id="IPR021070">
    <property type="entry name" value="Killing_trait_RebB"/>
</dbReference>
<gene>
    <name evidence="1" type="ORF">YC6258_05797</name>
</gene>
<dbReference type="STRING" id="1445510.YC6258_05797"/>
<dbReference type="EMBL" id="CP007142">
    <property type="protein sequence ID" value="AJQ97825.1"/>
    <property type="molecule type" value="Genomic_DNA"/>
</dbReference>
<dbReference type="HOGENOM" id="CLU_143345_2_0_6"/>
<dbReference type="OrthoDB" id="5880103at2"/>